<reference evidence="3" key="1">
    <citation type="submission" date="2015-07" db="EMBL/GenBank/DDBJ databases">
        <title>Near-Complete Genome Sequence of the Cellulolytic Bacterium Bacteroides (Pseudobacteroides) cellulosolvens ATCC 35603.</title>
        <authorList>
            <person name="Dassa B."/>
            <person name="Utturkar S.M."/>
            <person name="Klingeman D.M."/>
            <person name="Hurt R.A."/>
            <person name="Keller M."/>
            <person name="Xu J."/>
            <person name="Reddy Y.H.K."/>
            <person name="Borovok I."/>
            <person name="Grinberg I.R."/>
            <person name="Lamed R."/>
            <person name="Zhivin O."/>
            <person name="Bayer E.A."/>
            <person name="Brown S.D."/>
        </authorList>
    </citation>
    <scope>NUCLEOTIDE SEQUENCE [LARGE SCALE GENOMIC DNA]</scope>
    <source>
        <strain evidence="3">DSM 2933</strain>
    </source>
</reference>
<accession>A0A0L6JIJ4</accession>
<evidence type="ECO:0000256" key="1">
    <source>
        <dbReference type="SAM" id="SignalP"/>
    </source>
</evidence>
<dbReference type="RefSeq" id="WP_152965915.1">
    <property type="nucleotide sequence ID" value="NZ_JQKC01000014.1"/>
</dbReference>
<proteinExistence type="predicted"/>
<keyword evidence="3" id="KW-1185">Reference proteome</keyword>
<evidence type="ECO:0000313" key="2">
    <source>
        <dbReference type="EMBL" id="KNY25550.1"/>
    </source>
</evidence>
<comment type="caution">
    <text evidence="2">The sequence shown here is derived from an EMBL/GenBank/DDBJ whole genome shotgun (WGS) entry which is preliminary data.</text>
</comment>
<feature type="chain" id="PRO_5038542889" evidence="1">
    <location>
        <begin position="17"/>
        <end position="103"/>
    </location>
</feature>
<dbReference type="EMBL" id="LGTC01000001">
    <property type="protein sequence ID" value="KNY25550.1"/>
    <property type="molecule type" value="Genomic_DNA"/>
</dbReference>
<keyword evidence="1" id="KW-0732">Signal</keyword>
<protein>
    <submittedName>
        <fullName evidence="2">Uncharacterized protein</fullName>
    </submittedName>
</protein>
<dbReference type="Proteomes" id="UP000036923">
    <property type="component" value="Unassembled WGS sequence"/>
</dbReference>
<dbReference type="AlphaFoldDB" id="A0A0L6JIJ4"/>
<name>A0A0L6JIJ4_9FIRM</name>
<organism evidence="2 3">
    <name type="scientific">Pseudobacteroides cellulosolvens ATCC 35603 = DSM 2933</name>
    <dbReference type="NCBI Taxonomy" id="398512"/>
    <lineage>
        <taxon>Bacteria</taxon>
        <taxon>Bacillati</taxon>
        <taxon>Bacillota</taxon>
        <taxon>Clostridia</taxon>
        <taxon>Eubacteriales</taxon>
        <taxon>Oscillospiraceae</taxon>
        <taxon>Pseudobacteroides</taxon>
    </lineage>
</organism>
<evidence type="ECO:0000313" key="3">
    <source>
        <dbReference type="Proteomes" id="UP000036923"/>
    </source>
</evidence>
<sequence length="103" mass="11308" precursor="true">MLMLVFAMAATFSSFKADKSVVNPEEAITLTWITNHSLKRVTLNDGTNKIECLLNGSTTVNPYSKTVCTLKAIDDQGNVTDTLIINDENGVEEERSDILITVN</sequence>
<feature type="signal peptide" evidence="1">
    <location>
        <begin position="1"/>
        <end position="16"/>
    </location>
</feature>
<gene>
    <name evidence="2" type="ORF">Bccel_0810</name>
</gene>